<name>A0A0V8JMC3_9BACI</name>
<dbReference type="InterPro" id="IPR001036">
    <property type="entry name" value="Acrflvin-R"/>
</dbReference>
<dbReference type="PANTHER" id="PTHR32063:SF0">
    <property type="entry name" value="SWARMING MOTILITY PROTEIN SWRC"/>
    <property type="match status" value="1"/>
</dbReference>
<dbReference type="Gene3D" id="3.30.70.1320">
    <property type="entry name" value="Multidrug efflux transporter AcrB pore domain like"/>
    <property type="match status" value="1"/>
</dbReference>
<dbReference type="PRINTS" id="PR00702">
    <property type="entry name" value="ACRIFLAVINRP"/>
</dbReference>
<dbReference type="Gene3D" id="3.30.70.1430">
    <property type="entry name" value="Multidrug efflux transporter AcrB pore domain"/>
    <property type="match status" value="2"/>
</dbReference>
<sequence>MKIVKLSVLRPVAMSMVLVLLLILGGVSGRNMPVDLFPELTFPVAAVTATYDGAGPKEIENLLAEPLESSMSTLPNVESVRSVSQNGGVLVLVSFTWGTDMNFATLNMRERIDMAREALPEGASLPRVMRFDPSDLPIVQLSLTSENEQILEDLKQIAEEDIKAALDGADGVASVTVSGGAEKEILLTLDQQKMSSYNLTLQDLQQIIGSENLNLPAGNVQDQNQNLPIRITGQFTSIEDIKELPIPTQSGVIKLENLAEIKEAYADADQLSYLNGKEAVGISVLKQSGANTVSVANEIDDRLKELNQTLPEGVKIDTILDQSDFINQSIKSVTSNMIVGSILASIILYLFLRNLRSTIIIGLAIPLSIVTTFVFMYFSGQTLNLLTLGGLALGIGMMVDNAIVILENIFRLRKQGLSKKDAAIKGTNQVGTAIIASTLTTVVVFLPIVFVDGLAAQLFKPLALVISFSLLASLFTALIIVPLFSSLFLKLSTREKEQSNTDGKLFGKVKHFYKRRLDTALRHPKKTVGAVLLLFALSFAGIPFIGTEFLPAQDQSTVSVTAKLPQGTALEATYEKTEEINEILKDIPEVDLSSVTVGGSNNFSGSAGSNTNQATYNILLKPVDERDRSDKEIADEIRNKLNDIPSVDATVSSSEGGFTGDPISLEISGPDLDELVRISDQTVDILSEIDGVREPESSYNDGNPEVVISINRDKASQYGIGSAQISSTISEATQGVVASQLARDGEELNVRLLIDRKDTASTSDLENLLIKSPTGTTVPLKAVADISRGQGPSQITREDRLREIRVTADIIGRDLGSITDDIEKQLKSEISLPNKQYKIVFGGQNEQMNDAFYKLSLALALAVVLVYMVMAGQFESFLYPFIIMLSVPLTFIGIISGLLITNQPLGVGSLIGILILTGIVVNNAIVLVDYLQQLRKEGYELKEAILLAGPTRLRPILMTTLTTIIGLIPLTLGIGEGTELQQPMAIVIVFGLSFATIITLIFIPVIYYLVEKRKLKKKAKKEQKLIEES</sequence>
<keyword evidence="2" id="KW-1185">Reference proteome</keyword>
<reference evidence="1 2" key="1">
    <citation type="submission" date="2015-11" db="EMBL/GenBank/DDBJ databases">
        <title>Bacillus caseinolyticus sp nov.</title>
        <authorList>
            <person name="Dastager S.G."/>
            <person name="Mawlankar R."/>
        </authorList>
    </citation>
    <scope>NUCLEOTIDE SEQUENCE [LARGE SCALE GENOMIC DNA]</scope>
    <source>
        <strain evidence="1 2">SGD-V-76</strain>
    </source>
</reference>
<dbReference type="SUPFAM" id="SSF82693">
    <property type="entry name" value="Multidrug efflux transporter AcrB pore domain, PN1, PN2, PC1 and PC2 subdomains"/>
    <property type="match status" value="3"/>
</dbReference>
<dbReference type="Pfam" id="PF00873">
    <property type="entry name" value="ACR_tran"/>
    <property type="match status" value="1"/>
</dbReference>
<dbReference type="RefSeq" id="WP_025908148.1">
    <property type="nucleotide sequence ID" value="NZ_KQ758643.1"/>
</dbReference>
<dbReference type="GO" id="GO:0042910">
    <property type="term" value="F:xenobiotic transmembrane transporter activity"/>
    <property type="evidence" value="ECO:0007669"/>
    <property type="project" value="TreeGrafter"/>
</dbReference>
<dbReference type="PANTHER" id="PTHR32063">
    <property type="match status" value="1"/>
</dbReference>
<dbReference type="InterPro" id="IPR027463">
    <property type="entry name" value="AcrB_DN_DC_subdom"/>
</dbReference>
<evidence type="ECO:0000313" key="2">
    <source>
        <dbReference type="Proteomes" id="UP000053681"/>
    </source>
</evidence>
<dbReference type="GO" id="GO:0005886">
    <property type="term" value="C:plasma membrane"/>
    <property type="evidence" value="ECO:0007669"/>
    <property type="project" value="TreeGrafter"/>
</dbReference>
<dbReference type="Gene3D" id="3.30.70.1440">
    <property type="entry name" value="Multidrug efflux transporter AcrB pore domain"/>
    <property type="match status" value="1"/>
</dbReference>
<organism evidence="1 2">
    <name type="scientific">Priestia veravalensis</name>
    <dbReference type="NCBI Taxonomy" id="1414648"/>
    <lineage>
        <taxon>Bacteria</taxon>
        <taxon>Bacillati</taxon>
        <taxon>Bacillota</taxon>
        <taxon>Bacilli</taxon>
        <taxon>Bacillales</taxon>
        <taxon>Bacillaceae</taxon>
        <taxon>Priestia</taxon>
    </lineage>
</organism>
<comment type="caution">
    <text evidence="1">The sequence shown here is derived from an EMBL/GenBank/DDBJ whole genome shotgun (WGS) entry which is preliminary data.</text>
</comment>
<proteinExistence type="predicted"/>
<dbReference type="Gene3D" id="3.30.2090.10">
    <property type="entry name" value="Multidrug efflux transporter AcrB TolC docking domain, DN and DC subdomains"/>
    <property type="match status" value="2"/>
</dbReference>
<dbReference type="EMBL" id="LNQP01000027">
    <property type="protein sequence ID" value="KSU88171.1"/>
    <property type="molecule type" value="Genomic_DNA"/>
</dbReference>
<gene>
    <name evidence="1" type="ORF">AS180_09055</name>
</gene>
<dbReference type="SUPFAM" id="SSF82866">
    <property type="entry name" value="Multidrug efflux transporter AcrB transmembrane domain"/>
    <property type="match status" value="2"/>
</dbReference>
<accession>A0A0V8JMC3</accession>
<dbReference type="Proteomes" id="UP000053681">
    <property type="component" value="Unassembled WGS sequence"/>
</dbReference>
<dbReference type="AlphaFoldDB" id="A0A0V8JMC3"/>
<dbReference type="Gene3D" id="1.20.1640.10">
    <property type="entry name" value="Multidrug efflux transporter AcrB transmembrane domain"/>
    <property type="match status" value="2"/>
</dbReference>
<protein>
    <submittedName>
        <fullName evidence="1">Acriflavin resistance protein</fullName>
    </submittedName>
</protein>
<dbReference type="SUPFAM" id="SSF82714">
    <property type="entry name" value="Multidrug efflux transporter AcrB TolC docking domain, DN and DC subdomains"/>
    <property type="match status" value="2"/>
</dbReference>
<evidence type="ECO:0000313" key="1">
    <source>
        <dbReference type="EMBL" id="KSU88171.1"/>
    </source>
</evidence>